<evidence type="ECO:0000259" key="1">
    <source>
        <dbReference type="Pfam" id="PF08448"/>
    </source>
</evidence>
<protein>
    <submittedName>
        <fullName evidence="2">PAS domain-containing protein</fullName>
    </submittedName>
</protein>
<reference evidence="2 3" key="1">
    <citation type="submission" date="2020-12" db="EMBL/GenBank/DDBJ databases">
        <title>HMF7856_wgs.fasta genome submission.</title>
        <authorList>
            <person name="Kang H."/>
            <person name="Kim H."/>
            <person name="Joh K."/>
        </authorList>
    </citation>
    <scope>NUCLEOTIDE SEQUENCE [LARGE SCALE GENOMIC DNA]</scope>
    <source>
        <strain evidence="2 3">HMF7856</strain>
    </source>
</reference>
<evidence type="ECO:0000313" key="2">
    <source>
        <dbReference type="EMBL" id="QQL50108.1"/>
    </source>
</evidence>
<dbReference type="Gene3D" id="1.10.287.130">
    <property type="match status" value="1"/>
</dbReference>
<dbReference type="EMBL" id="CP066775">
    <property type="protein sequence ID" value="QQL50108.1"/>
    <property type="molecule type" value="Genomic_DNA"/>
</dbReference>
<evidence type="ECO:0000313" key="3">
    <source>
        <dbReference type="Proteomes" id="UP000429232"/>
    </source>
</evidence>
<dbReference type="KEGG" id="mgik:GO620_001250"/>
<dbReference type="SUPFAM" id="SSF55785">
    <property type="entry name" value="PYP-like sensor domain (PAS domain)"/>
    <property type="match status" value="1"/>
</dbReference>
<dbReference type="InterPro" id="IPR035965">
    <property type="entry name" value="PAS-like_dom_sf"/>
</dbReference>
<keyword evidence="3" id="KW-1185">Reference proteome</keyword>
<dbReference type="InterPro" id="IPR013656">
    <property type="entry name" value="PAS_4"/>
</dbReference>
<accession>A0A6I4HVC5</accession>
<dbReference type="Pfam" id="PF08448">
    <property type="entry name" value="PAS_4"/>
    <property type="match status" value="1"/>
</dbReference>
<dbReference type="InterPro" id="IPR000014">
    <property type="entry name" value="PAS"/>
</dbReference>
<dbReference type="Proteomes" id="UP000429232">
    <property type="component" value="Chromosome"/>
</dbReference>
<name>A0A6I4HVC5_9SPHI</name>
<proteinExistence type="predicted"/>
<dbReference type="RefSeq" id="WP_157523078.1">
    <property type="nucleotide sequence ID" value="NZ_CP066775.1"/>
</dbReference>
<dbReference type="CDD" id="cd00130">
    <property type="entry name" value="PAS"/>
    <property type="match status" value="1"/>
</dbReference>
<sequence>MDAYKKAISLLKDSTSFYTIAVNMAGEYFYVSQNYDDNFRVNFDTLLGKPFYSTLHEDDIKICEEVGAQCFAEPDKLFPATLRKHDGNGGYVITQWEIKAIMNENGQPEGVFCIGYNITKFMNTEEELLSARSEIEAANGKLSEIGFMQSHMVRKPVANIIGLIALLNTTQLNANAKNIAKMLDQSAKELDVMIKLMTDKTSDGN</sequence>
<organism evidence="2 3">
    <name type="scientific">Mucilaginibacter ginkgonis</name>
    <dbReference type="NCBI Taxonomy" id="2682091"/>
    <lineage>
        <taxon>Bacteria</taxon>
        <taxon>Pseudomonadati</taxon>
        <taxon>Bacteroidota</taxon>
        <taxon>Sphingobacteriia</taxon>
        <taxon>Sphingobacteriales</taxon>
        <taxon>Sphingobacteriaceae</taxon>
        <taxon>Mucilaginibacter</taxon>
    </lineage>
</organism>
<gene>
    <name evidence="2" type="ORF">GO620_001250</name>
</gene>
<dbReference type="Gene3D" id="3.30.450.20">
    <property type="entry name" value="PAS domain"/>
    <property type="match status" value="1"/>
</dbReference>
<feature type="domain" description="PAS fold-4" evidence="1">
    <location>
        <begin position="13"/>
        <end position="120"/>
    </location>
</feature>
<dbReference type="AlphaFoldDB" id="A0A6I4HVC5"/>